<protein>
    <submittedName>
        <fullName evidence="2">Uncharacterized protein</fullName>
    </submittedName>
</protein>
<dbReference type="eggNOG" id="ENOG502QSCZ">
    <property type="taxonomic scope" value="Eukaryota"/>
</dbReference>
<sequence>MLGSTAKRVIVAGSRRQFVRLNSSNNGNNSELNIGELFKKIDQVTLKAAELKRKQESDKLKQQAQQAHNRLKKVSHQNAASVRRLPKRASGENEAVEKQTTSNEESQPKSEKTFRNRFQKDQEASNREAVNNRPRRSFETSDRVAPAFSQKKSSKEEPRFAPRINNRSSGTNGPSFRKSSPRKVARGPGAKSEIRKPTVAKPIHSKEVSATPLSPKIVAEDFFYGKVPSINSTVSGRLASIAKLTLDDSKYPYLLPKEVIAQAARESKNKYILQKNWKINPDQDVLKERIQTIALGQKKDLEIAGEKSELADKTLHNINLNPDLSLEQKDAMFKIVNGLQDIKSIFKDAPWKKQASK</sequence>
<feature type="region of interest" description="Disordered" evidence="1">
    <location>
        <begin position="54"/>
        <end position="207"/>
    </location>
</feature>
<proteinExistence type="predicted"/>
<reference evidence="2 3" key="1">
    <citation type="journal article" date="2009" name="Nature">
        <title>Evolution of pathogenicity and sexual reproduction in eight Candida genomes.</title>
        <authorList>
            <person name="Butler G."/>
            <person name="Rasmussen M.D."/>
            <person name="Lin M.F."/>
            <person name="Santos M.A."/>
            <person name="Sakthikumar S."/>
            <person name="Munro C.A."/>
            <person name="Rheinbay E."/>
            <person name="Grabherr M."/>
            <person name="Forche A."/>
            <person name="Reedy J.L."/>
            <person name="Agrafioti I."/>
            <person name="Arnaud M.B."/>
            <person name="Bates S."/>
            <person name="Brown A.J."/>
            <person name="Brunke S."/>
            <person name="Costanzo M.C."/>
            <person name="Fitzpatrick D.A."/>
            <person name="de Groot P.W."/>
            <person name="Harris D."/>
            <person name="Hoyer L.L."/>
            <person name="Hube B."/>
            <person name="Klis F.M."/>
            <person name="Kodira C."/>
            <person name="Lennard N."/>
            <person name="Logue M.E."/>
            <person name="Martin R."/>
            <person name="Neiman A.M."/>
            <person name="Nikolaou E."/>
            <person name="Quail M.A."/>
            <person name="Quinn J."/>
            <person name="Santos M.C."/>
            <person name="Schmitzberger F.F."/>
            <person name="Sherlock G."/>
            <person name="Shah P."/>
            <person name="Silverstein K.A."/>
            <person name="Skrzypek M.S."/>
            <person name="Soll D."/>
            <person name="Staggs R."/>
            <person name="Stansfield I."/>
            <person name="Stumpf M.P."/>
            <person name="Sudbery P.E."/>
            <person name="Srikantha T."/>
            <person name="Zeng Q."/>
            <person name="Berman J."/>
            <person name="Berriman M."/>
            <person name="Heitman J."/>
            <person name="Gow N.A."/>
            <person name="Lorenz M.C."/>
            <person name="Birren B.W."/>
            <person name="Kellis M."/>
            <person name="Cuomo C.A."/>
        </authorList>
    </citation>
    <scope>NUCLEOTIDE SEQUENCE [LARGE SCALE GENOMIC DNA]</scope>
    <source>
        <strain evidence="3">ATCC MYA-3404 / T1</strain>
    </source>
</reference>
<dbReference type="KEGG" id="ctp:CTRG_04699"/>
<name>C5MF56_CANTT</name>
<accession>C5MF56</accession>
<organism evidence="2 3">
    <name type="scientific">Candida tropicalis (strain ATCC MYA-3404 / T1)</name>
    <name type="common">Yeast</name>
    <dbReference type="NCBI Taxonomy" id="294747"/>
    <lineage>
        <taxon>Eukaryota</taxon>
        <taxon>Fungi</taxon>
        <taxon>Dikarya</taxon>
        <taxon>Ascomycota</taxon>
        <taxon>Saccharomycotina</taxon>
        <taxon>Pichiomycetes</taxon>
        <taxon>Debaryomycetaceae</taxon>
        <taxon>Candida/Lodderomyces clade</taxon>
        <taxon>Candida</taxon>
    </lineage>
</organism>
<dbReference type="EMBL" id="GG692400">
    <property type="protein sequence ID" value="EER31916.1"/>
    <property type="molecule type" value="Genomic_DNA"/>
</dbReference>
<evidence type="ECO:0000256" key="1">
    <source>
        <dbReference type="SAM" id="MobiDB-lite"/>
    </source>
</evidence>
<dbReference type="Proteomes" id="UP000002037">
    <property type="component" value="Unassembled WGS sequence"/>
</dbReference>
<evidence type="ECO:0000313" key="2">
    <source>
        <dbReference type="EMBL" id="EER31916.1"/>
    </source>
</evidence>
<dbReference type="GeneID" id="8296646"/>
<feature type="compositionally biased region" description="Polar residues" evidence="1">
    <location>
        <begin position="165"/>
        <end position="178"/>
    </location>
</feature>
<dbReference type="STRING" id="294747.C5MF56"/>
<dbReference type="AlphaFoldDB" id="C5MF56"/>
<dbReference type="VEuPathDB" id="FungiDB:CTRG_04699"/>
<evidence type="ECO:0000313" key="3">
    <source>
        <dbReference type="Proteomes" id="UP000002037"/>
    </source>
</evidence>
<gene>
    <name evidence="2" type="ORF">CTRG_04699</name>
</gene>
<dbReference type="HOGENOM" id="CLU_066478_0_0_1"/>
<dbReference type="RefSeq" id="XP_002550401.1">
    <property type="nucleotide sequence ID" value="XM_002550355.1"/>
</dbReference>
<dbReference type="OrthoDB" id="4019734at2759"/>
<keyword evidence="3" id="KW-1185">Reference proteome</keyword>
<feature type="compositionally biased region" description="Basic and acidic residues" evidence="1">
    <location>
        <begin position="106"/>
        <end position="126"/>
    </location>
</feature>